<evidence type="ECO:0000313" key="1">
    <source>
        <dbReference type="EMBL" id="NMP20797.1"/>
    </source>
</evidence>
<dbReference type="AlphaFoldDB" id="A0A7Y0L0N8"/>
<dbReference type="InterPro" id="IPR038765">
    <property type="entry name" value="Papain-like_cys_pep_sf"/>
</dbReference>
<organism evidence="1 2">
    <name type="scientific">Sulfobacillus harzensis</name>
    <dbReference type="NCBI Taxonomy" id="2729629"/>
    <lineage>
        <taxon>Bacteria</taxon>
        <taxon>Bacillati</taxon>
        <taxon>Bacillota</taxon>
        <taxon>Clostridia</taxon>
        <taxon>Eubacteriales</taxon>
        <taxon>Clostridiales Family XVII. Incertae Sedis</taxon>
        <taxon>Sulfobacillus</taxon>
    </lineage>
</organism>
<protein>
    <recommendedName>
        <fullName evidence="3">Peptidase C1A papain C-terminal domain-containing protein</fullName>
    </recommendedName>
</protein>
<evidence type="ECO:0000313" key="2">
    <source>
        <dbReference type="Proteomes" id="UP000533476"/>
    </source>
</evidence>
<dbReference type="RefSeq" id="WP_169095505.1">
    <property type="nucleotide sequence ID" value="NZ_JABBVZ010000001.1"/>
</dbReference>
<gene>
    <name evidence="1" type="ORF">HIJ39_00275</name>
</gene>
<dbReference type="Gene3D" id="3.90.70.10">
    <property type="entry name" value="Cysteine proteinases"/>
    <property type="match status" value="1"/>
</dbReference>
<proteinExistence type="predicted"/>
<keyword evidence="2" id="KW-1185">Reference proteome</keyword>
<comment type="caution">
    <text evidence="1">The sequence shown here is derived from an EMBL/GenBank/DDBJ whole genome shotgun (WGS) entry which is preliminary data.</text>
</comment>
<reference evidence="1 2" key="1">
    <citation type="submission" date="2020-04" db="EMBL/GenBank/DDBJ databases">
        <authorList>
            <person name="Zhang R."/>
            <person name="Schippers A."/>
        </authorList>
    </citation>
    <scope>NUCLEOTIDE SEQUENCE [LARGE SCALE GENOMIC DNA]</scope>
    <source>
        <strain evidence="1 2">DSM 109850</strain>
    </source>
</reference>
<dbReference type="Proteomes" id="UP000533476">
    <property type="component" value="Unassembled WGS sequence"/>
</dbReference>
<accession>A0A7Y0L0N8</accession>
<dbReference type="EMBL" id="JABBVZ010000001">
    <property type="protein sequence ID" value="NMP20797.1"/>
    <property type="molecule type" value="Genomic_DNA"/>
</dbReference>
<dbReference type="SUPFAM" id="SSF54001">
    <property type="entry name" value="Cysteine proteinases"/>
    <property type="match status" value="1"/>
</dbReference>
<name>A0A7Y0L0N8_9FIRM</name>
<evidence type="ECO:0008006" key="3">
    <source>
        <dbReference type="Google" id="ProtNLM"/>
    </source>
</evidence>
<sequence length="261" mass="28932">MPHYTLPLRAHQPNPFERRFADVHSVRSRDALPASVNLAADLGPVRNQNVPGLGECSAESGAGIMDWLMRHDRHEAFFGSSLGLYEIERALVDQLTQDAGARLRQTQYAMQTVGVWANALDPDVRQDFVVQPTPAMLASAAQHRIREGLWCPTLDEILNALAHPQTPTVVQVGIVVYPSFEAPETMRTALVPLPEPGMHPLGGHAVIAFGYSMHDEHLYIRNSWGPCYEATIGDSSHANFALPFAYFDTPRTFLSARAYYL</sequence>